<dbReference type="EMBL" id="PVNL01000023">
    <property type="protein sequence ID" value="PRQ09413.1"/>
    <property type="molecule type" value="Genomic_DNA"/>
</dbReference>
<reference evidence="7 8" key="1">
    <citation type="submission" date="2018-03" db="EMBL/GenBank/DDBJ databases">
        <title>Draft Genome Sequences of the Obligatory Marine Myxobacteria Enhygromyxa salina SWB007.</title>
        <authorList>
            <person name="Poehlein A."/>
            <person name="Moghaddam J.A."/>
            <person name="Harms H."/>
            <person name="Alanjari M."/>
            <person name="Koenig G.M."/>
            <person name="Daniel R."/>
            <person name="Schaeberle T.F."/>
        </authorList>
    </citation>
    <scope>NUCLEOTIDE SEQUENCE [LARGE SCALE GENOMIC DNA]</scope>
    <source>
        <strain evidence="7 8">SWB007</strain>
    </source>
</reference>
<keyword evidence="1" id="KW-0805">Transcription regulation</keyword>
<feature type="domain" description="HTH merR-type" evidence="6">
    <location>
        <begin position="5"/>
        <end position="74"/>
    </location>
</feature>
<dbReference type="SMART" id="SM00422">
    <property type="entry name" value="HTH_MERR"/>
    <property type="match status" value="1"/>
</dbReference>
<proteinExistence type="predicted"/>
<name>A0A2S9YWF8_9BACT</name>
<dbReference type="PANTHER" id="PTHR30204">
    <property type="entry name" value="REDOX-CYCLING DRUG-SENSING TRANSCRIPTIONAL ACTIVATOR SOXR"/>
    <property type="match status" value="1"/>
</dbReference>
<dbReference type="GO" id="GO:0003700">
    <property type="term" value="F:DNA-binding transcription factor activity"/>
    <property type="evidence" value="ECO:0007669"/>
    <property type="project" value="InterPro"/>
</dbReference>
<accession>A0A2S9YWF8</accession>
<dbReference type="OrthoDB" id="9792348at2"/>
<dbReference type="InterPro" id="IPR012925">
    <property type="entry name" value="TipAS_dom"/>
</dbReference>
<dbReference type="InterPro" id="IPR000551">
    <property type="entry name" value="MerR-type_HTH_dom"/>
</dbReference>
<organism evidence="7 8">
    <name type="scientific">Enhygromyxa salina</name>
    <dbReference type="NCBI Taxonomy" id="215803"/>
    <lineage>
        <taxon>Bacteria</taxon>
        <taxon>Pseudomonadati</taxon>
        <taxon>Myxococcota</taxon>
        <taxon>Polyangia</taxon>
        <taxon>Nannocystales</taxon>
        <taxon>Nannocystaceae</taxon>
        <taxon>Enhygromyxa</taxon>
    </lineage>
</organism>
<evidence type="ECO:0000313" key="7">
    <source>
        <dbReference type="EMBL" id="PRQ09413.1"/>
    </source>
</evidence>
<dbReference type="GO" id="GO:0003677">
    <property type="term" value="F:DNA binding"/>
    <property type="evidence" value="ECO:0007669"/>
    <property type="project" value="UniProtKB-KW"/>
</dbReference>
<dbReference type="Pfam" id="PF13411">
    <property type="entry name" value="MerR_1"/>
    <property type="match status" value="1"/>
</dbReference>
<dbReference type="RefSeq" id="WP_106087932.1">
    <property type="nucleotide sequence ID" value="NZ_PVNL01000023.1"/>
</dbReference>
<evidence type="ECO:0000256" key="4">
    <source>
        <dbReference type="ARBA" id="ARBA00023163"/>
    </source>
</evidence>
<dbReference type="InterPro" id="IPR036244">
    <property type="entry name" value="TipA-like_antibiotic-bd"/>
</dbReference>
<dbReference type="Gene3D" id="1.10.1660.10">
    <property type="match status" value="1"/>
</dbReference>
<keyword evidence="4" id="KW-0804">Transcription</keyword>
<evidence type="ECO:0000313" key="8">
    <source>
        <dbReference type="Proteomes" id="UP000238823"/>
    </source>
</evidence>
<dbReference type="Gene3D" id="1.10.490.50">
    <property type="entry name" value="Antibiotic binding domain of TipA-like multidrug resistance regulators"/>
    <property type="match status" value="1"/>
</dbReference>
<evidence type="ECO:0000256" key="1">
    <source>
        <dbReference type="ARBA" id="ARBA00023015"/>
    </source>
</evidence>
<feature type="coiled-coil region" evidence="5">
    <location>
        <begin position="80"/>
        <end position="107"/>
    </location>
</feature>
<dbReference type="PANTHER" id="PTHR30204:SF90">
    <property type="entry name" value="HTH-TYPE TRANSCRIPTIONAL ACTIVATOR MTA"/>
    <property type="match status" value="1"/>
</dbReference>
<keyword evidence="3" id="KW-0010">Activator</keyword>
<gene>
    <name evidence="7" type="primary">tipA</name>
    <name evidence="7" type="ORF">ENSA7_08590</name>
</gene>
<comment type="caution">
    <text evidence="7">The sequence shown here is derived from an EMBL/GenBank/DDBJ whole genome shotgun (WGS) entry which is preliminary data.</text>
</comment>
<dbReference type="Proteomes" id="UP000238823">
    <property type="component" value="Unassembled WGS sequence"/>
</dbReference>
<evidence type="ECO:0000256" key="3">
    <source>
        <dbReference type="ARBA" id="ARBA00023159"/>
    </source>
</evidence>
<dbReference type="InterPro" id="IPR047057">
    <property type="entry name" value="MerR_fam"/>
</dbReference>
<evidence type="ECO:0000256" key="5">
    <source>
        <dbReference type="SAM" id="Coils"/>
    </source>
</evidence>
<evidence type="ECO:0000259" key="6">
    <source>
        <dbReference type="PROSITE" id="PS50937"/>
    </source>
</evidence>
<protein>
    <submittedName>
        <fullName evidence="7">HTH-type transcriptional activator TipA</fullName>
    </submittedName>
</protein>
<dbReference type="SUPFAM" id="SSF89082">
    <property type="entry name" value="Antibiotic binding domain of TipA-like multidrug resistance regulators"/>
    <property type="match status" value="1"/>
</dbReference>
<keyword evidence="5" id="KW-0175">Coiled coil</keyword>
<keyword evidence="2" id="KW-0238">DNA-binding</keyword>
<dbReference type="Pfam" id="PF07739">
    <property type="entry name" value="TipAS"/>
    <property type="match status" value="1"/>
</dbReference>
<dbReference type="SUPFAM" id="SSF46955">
    <property type="entry name" value="Putative DNA-binding domain"/>
    <property type="match status" value="1"/>
</dbReference>
<sequence>MTSTHYRIGALAQLAGVTVRALHHYDQVGLLVPSGRSARNYRLYTRDDLLRLQQILLGRELGMSLEDIRAMLDDPGFDHRRALLEQRRQLEARVEDTKRMINAIDAALGQLTTPGDIDMNPENLFDGFDPKPFEAEAKARWGDTTEYAEAARRTKRYDKAAWQQIHAEEAAIVSGLAALASAGTPPESAAARELAERHRLHIDRWYYPCSHTMHTRLAELYTADARFAAHFDKHGEGVATYVVAAIQHNAAQP</sequence>
<evidence type="ECO:0000256" key="2">
    <source>
        <dbReference type="ARBA" id="ARBA00023125"/>
    </source>
</evidence>
<dbReference type="PROSITE" id="PS50937">
    <property type="entry name" value="HTH_MERR_2"/>
    <property type="match status" value="1"/>
</dbReference>
<dbReference type="CDD" id="cd01106">
    <property type="entry name" value="HTH_TipAL-Mta"/>
    <property type="match status" value="1"/>
</dbReference>
<dbReference type="InterPro" id="IPR009061">
    <property type="entry name" value="DNA-bd_dom_put_sf"/>
</dbReference>
<dbReference type="PRINTS" id="PR00040">
    <property type="entry name" value="HTHMERR"/>
</dbReference>
<dbReference type="AlphaFoldDB" id="A0A2S9YWF8"/>
<dbReference type="PROSITE" id="PS00552">
    <property type="entry name" value="HTH_MERR_1"/>
    <property type="match status" value="1"/>
</dbReference>